<keyword evidence="5 6" id="KW-0482">Metalloprotease</keyword>
<accession>A0A4Z1CAW5</accession>
<comment type="cofactor">
    <cofactor evidence="6">
        <name>Zn(2+)</name>
        <dbReference type="ChEBI" id="CHEBI:29105"/>
    </cofactor>
    <text evidence="6">Binds 1 zinc ion per subunit.</text>
</comment>
<dbReference type="InterPro" id="IPR051156">
    <property type="entry name" value="Mito/Outer_Membr_Metalloprot"/>
</dbReference>
<dbReference type="EMBL" id="SRPG01000078">
    <property type="protein sequence ID" value="TGN61580.1"/>
    <property type="molecule type" value="Genomic_DNA"/>
</dbReference>
<evidence type="ECO:0000256" key="2">
    <source>
        <dbReference type="ARBA" id="ARBA00022723"/>
    </source>
</evidence>
<dbReference type="Pfam" id="PF01435">
    <property type="entry name" value="Peptidase_M48"/>
    <property type="match status" value="1"/>
</dbReference>
<sequence>MNEQGKASGMCRCHIDRRAMLKLSGASSLSLLAGCDDIDLVSDATVEAMGLQAWAEIRTATPASPDPALQRILAEVAERLLIAAGEASSNWEVLVFRGSEINAFALPGRKIGIYEGMFGVVQNRDQLAAIVGHEIGHLQAEHSQERMSAQVAQNWGLRALSWVLRAGEVEYAAEIAAALGVGLEYGLVLPYSRRQELEADRLGLITMAGAGFQPAEAVSLWQRMEAATAGRGPEFLATHPAPQSRIAAIKAMLPKI</sequence>
<evidence type="ECO:0000313" key="9">
    <source>
        <dbReference type="Proteomes" id="UP000297972"/>
    </source>
</evidence>
<comment type="caution">
    <text evidence="8">The sequence shown here is derived from an EMBL/GenBank/DDBJ whole genome shotgun (WGS) entry which is preliminary data.</text>
</comment>
<feature type="domain" description="Peptidase M48" evidence="7">
    <location>
        <begin position="69"/>
        <end position="252"/>
    </location>
</feature>
<dbReference type="GO" id="GO:0051603">
    <property type="term" value="P:proteolysis involved in protein catabolic process"/>
    <property type="evidence" value="ECO:0007669"/>
    <property type="project" value="TreeGrafter"/>
</dbReference>
<evidence type="ECO:0000313" key="8">
    <source>
        <dbReference type="EMBL" id="TGN61580.1"/>
    </source>
</evidence>
<dbReference type="PANTHER" id="PTHR22726:SF24">
    <property type="entry name" value="M48 FAMILY METALLOPEPTIDASE"/>
    <property type="match status" value="1"/>
</dbReference>
<evidence type="ECO:0000256" key="1">
    <source>
        <dbReference type="ARBA" id="ARBA00022670"/>
    </source>
</evidence>
<dbReference type="Proteomes" id="UP000297972">
    <property type="component" value="Unassembled WGS sequence"/>
</dbReference>
<gene>
    <name evidence="8" type="ORF">E4L95_09785</name>
</gene>
<evidence type="ECO:0000256" key="6">
    <source>
        <dbReference type="RuleBase" id="RU003983"/>
    </source>
</evidence>
<evidence type="ECO:0000256" key="5">
    <source>
        <dbReference type="ARBA" id="ARBA00023049"/>
    </source>
</evidence>
<dbReference type="RefSeq" id="WP_135817463.1">
    <property type="nucleotide sequence ID" value="NZ_SRPG01000078.1"/>
</dbReference>
<dbReference type="GO" id="GO:0004222">
    <property type="term" value="F:metalloendopeptidase activity"/>
    <property type="evidence" value="ECO:0007669"/>
    <property type="project" value="InterPro"/>
</dbReference>
<dbReference type="PANTHER" id="PTHR22726">
    <property type="entry name" value="METALLOENDOPEPTIDASE OMA1"/>
    <property type="match status" value="1"/>
</dbReference>
<dbReference type="PROSITE" id="PS51257">
    <property type="entry name" value="PROKAR_LIPOPROTEIN"/>
    <property type="match status" value="1"/>
</dbReference>
<proteinExistence type="inferred from homology"/>
<dbReference type="CDD" id="cd07331">
    <property type="entry name" value="M48C_Oma1_like"/>
    <property type="match status" value="1"/>
</dbReference>
<keyword evidence="1 6" id="KW-0645">Protease</keyword>
<dbReference type="AlphaFoldDB" id="A0A4Z1CAW5"/>
<evidence type="ECO:0000256" key="3">
    <source>
        <dbReference type="ARBA" id="ARBA00022801"/>
    </source>
</evidence>
<keyword evidence="3 6" id="KW-0378">Hydrolase</keyword>
<organism evidence="8 9">
    <name type="scientific">Paracoccus liaowanqingii</name>
    <dbReference type="NCBI Taxonomy" id="2560053"/>
    <lineage>
        <taxon>Bacteria</taxon>
        <taxon>Pseudomonadati</taxon>
        <taxon>Pseudomonadota</taxon>
        <taxon>Alphaproteobacteria</taxon>
        <taxon>Rhodobacterales</taxon>
        <taxon>Paracoccaceae</taxon>
        <taxon>Paracoccus</taxon>
    </lineage>
</organism>
<keyword evidence="4 6" id="KW-0862">Zinc</keyword>
<dbReference type="GO" id="GO:0046872">
    <property type="term" value="F:metal ion binding"/>
    <property type="evidence" value="ECO:0007669"/>
    <property type="project" value="UniProtKB-KW"/>
</dbReference>
<comment type="similarity">
    <text evidence="6">Belongs to the peptidase M48 family.</text>
</comment>
<name>A0A4Z1CAW5_9RHOB</name>
<dbReference type="Gene3D" id="3.30.2010.10">
    <property type="entry name" value="Metalloproteases ('zincins'), catalytic domain"/>
    <property type="match status" value="1"/>
</dbReference>
<evidence type="ECO:0000259" key="7">
    <source>
        <dbReference type="Pfam" id="PF01435"/>
    </source>
</evidence>
<dbReference type="OrthoDB" id="9810445at2"/>
<dbReference type="InterPro" id="IPR001915">
    <property type="entry name" value="Peptidase_M48"/>
</dbReference>
<evidence type="ECO:0000256" key="4">
    <source>
        <dbReference type="ARBA" id="ARBA00022833"/>
    </source>
</evidence>
<reference evidence="8 9" key="1">
    <citation type="submission" date="2019-03" db="EMBL/GenBank/DDBJ databases">
        <authorList>
            <person name="Li J."/>
        </authorList>
    </citation>
    <scope>NUCLEOTIDE SEQUENCE [LARGE SCALE GENOMIC DNA]</scope>
    <source>
        <strain evidence="8 9">3058</strain>
    </source>
</reference>
<protein>
    <submittedName>
        <fullName evidence="8">M48 family peptidase</fullName>
    </submittedName>
</protein>
<keyword evidence="9" id="KW-1185">Reference proteome</keyword>
<dbReference type="GO" id="GO:0016020">
    <property type="term" value="C:membrane"/>
    <property type="evidence" value="ECO:0007669"/>
    <property type="project" value="TreeGrafter"/>
</dbReference>
<keyword evidence="2" id="KW-0479">Metal-binding</keyword>